<dbReference type="PROSITE" id="PS01124">
    <property type="entry name" value="HTH_ARAC_FAMILY_2"/>
    <property type="match status" value="1"/>
</dbReference>
<keyword evidence="1" id="KW-0805">Transcription regulation</keyword>
<dbReference type="PANTHER" id="PTHR11019">
    <property type="entry name" value="HTH-TYPE TRANSCRIPTIONAL REGULATOR NIMR"/>
    <property type="match status" value="1"/>
</dbReference>
<dbReference type="SUPFAM" id="SSF46689">
    <property type="entry name" value="Homeodomain-like"/>
    <property type="match status" value="1"/>
</dbReference>
<gene>
    <name evidence="4" type="ORF">IN07_17735</name>
</gene>
<dbReference type="SUPFAM" id="SSF109854">
    <property type="entry name" value="DinB/YfiT-like putative metalloenzymes"/>
    <property type="match status" value="1"/>
</dbReference>
<dbReference type="Pfam" id="PF12867">
    <property type="entry name" value="DinB_2"/>
    <property type="match status" value="1"/>
</dbReference>
<accession>A0A098Y4G4</accession>
<name>A0A098Y4G4_9ACTN</name>
<dbReference type="InterPro" id="IPR009057">
    <property type="entry name" value="Homeodomain-like_sf"/>
</dbReference>
<feature type="domain" description="HTH araC/xylS-type" evidence="3">
    <location>
        <begin position="11"/>
        <end position="109"/>
    </location>
</feature>
<protein>
    <submittedName>
        <fullName evidence="4">AraC family transcriptional regulator</fullName>
    </submittedName>
</protein>
<dbReference type="PANTHER" id="PTHR11019:SF159">
    <property type="entry name" value="TRANSCRIPTIONAL REGULATOR-RELATED"/>
    <property type="match status" value="1"/>
</dbReference>
<dbReference type="EMBL" id="JPMX01000079">
    <property type="protein sequence ID" value="KGH45295.1"/>
    <property type="molecule type" value="Genomic_DNA"/>
</dbReference>
<dbReference type="Proteomes" id="UP000029713">
    <property type="component" value="Unassembled WGS sequence"/>
</dbReference>
<evidence type="ECO:0000313" key="4">
    <source>
        <dbReference type="EMBL" id="KGH45295.1"/>
    </source>
</evidence>
<comment type="caution">
    <text evidence="4">The sequence shown here is derived from an EMBL/GenBank/DDBJ whole genome shotgun (WGS) entry which is preliminary data.</text>
</comment>
<dbReference type="InterPro" id="IPR018060">
    <property type="entry name" value="HTH_AraC"/>
</dbReference>
<dbReference type="OrthoDB" id="161473at2"/>
<evidence type="ECO:0000313" key="5">
    <source>
        <dbReference type="Proteomes" id="UP000029713"/>
    </source>
</evidence>
<dbReference type="GO" id="GO:0043565">
    <property type="term" value="F:sequence-specific DNA binding"/>
    <property type="evidence" value="ECO:0007669"/>
    <property type="project" value="InterPro"/>
</dbReference>
<dbReference type="AlphaFoldDB" id="A0A098Y4G4"/>
<organism evidence="4 5">
    <name type="scientific">Modestobacter caceresii</name>
    <dbReference type="NCBI Taxonomy" id="1522368"/>
    <lineage>
        <taxon>Bacteria</taxon>
        <taxon>Bacillati</taxon>
        <taxon>Actinomycetota</taxon>
        <taxon>Actinomycetes</taxon>
        <taxon>Geodermatophilales</taxon>
        <taxon>Geodermatophilaceae</taxon>
        <taxon>Modestobacter</taxon>
    </lineage>
</organism>
<evidence type="ECO:0000259" key="3">
    <source>
        <dbReference type="PROSITE" id="PS01124"/>
    </source>
</evidence>
<evidence type="ECO:0000256" key="2">
    <source>
        <dbReference type="ARBA" id="ARBA00023163"/>
    </source>
</evidence>
<dbReference type="Gene3D" id="1.10.10.60">
    <property type="entry name" value="Homeodomain-like"/>
    <property type="match status" value="1"/>
</dbReference>
<reference evidence="4 5" key="1">
    <citation type="submission" date="2014-07" db="EMBL/GenBank/DDBJ databases">
        <title>Biosystematic studies on Modestobacter strains isolated from extreme hyper-arid desert soil and from historic building.</title>
        <authorList>
            <person name="Bukarasam K."/>
            <person name="Bull A."/>
            <person name="Girard G."/>
            <person name="van Wezel G."/>
            <person name="Goodfellow M."/>
        </authorList>
    </citation>
    <scope>NUCLEOTIDE SEQUENCE [LARGE SCALE GENOMIC DNA]</scope>
    <source>
        <strain evidence="4 5">KNN45-2b</strain>
    </source>
</reference>
<keyword evidence="5" id="KW-1185">Reference proteome</keyword>
<dbReference type="STRING" id="1522368.IN07_17735"/>
<evidence type="ECO:0000256" key="1">
    <source>
        <dbReference type="ARBA" id="ARBA00023015"/>
    </source>
</evidence>
<dbReference type="Pfam" id="PF12833">
    <property type="entry name" value="HTH_18"/>
    <property type="match status" value="1"/>
</dbReference>
<dbReference type="RefSeq" id="WP_036337781.1">
    <property type="nucleotide sequence ID" value="NZ_JPMX01000079.1"/>
</dbReference>
<dbReference type="InterPro" id="IPR024775">
    <property type="entry name" value="DinB-like"/>
</dbReference>
<keyword evidence="2" id="KW-0804">Transcription</keyword>
<sequence>MTSDQVPTGRDRLRELLDAVLDEDNRTLTEMAGDAFASPWHFSRQVARGAGESPVALRRRVELERAAWQLAGGASVTEVAFAAGYESGEGFSRAFRRAYGRSPGQSGTTRARDGHWLPAPNGVHFHPPTSLWVTGEQGPRGGDEVTALLVHHALEDTRALLGLAKGVPEDEYRRSRAPGLEVLRWDGPEESLAAVLDHLVWATEVWLAAVEGADSPVRGADDPATLLARHDRAAPRWLAFVREVSRRGAWGDRLVDALCEPPETFVVGSVVAHVLTFGAHRRQLARHWFRAAGVEVDAGDPIDWLSRRNA</sequence>
<dbReference type="Gene3D" id="1.20.120.450">
    <property type="entry name" value="dinb family like domain"/>
    <property type="match status" value="1"/>
</dbReference>
<dbReference type="GO" id="GO:0003700">
    <property type="term" value="F:DNA-binding transcription factor activity"/>
    <property type="evidence" value="ECO:0007669"/>
    <property type="project" value="InterPro"/>
</dbReference>
<proteinExistence type="predicted"/>
<dbReference type="InterPro" id="IPR034660">
    <property type="entry name" value="DinB/YfiT-like"/>
</dbReference>
<dbReference type="SMART" id="SM00342">
    <property type="entry name" value="HTH_ARAC"/>
    <property type="match status" value="1"/>
</dbReference>